<proteinExistence type="predicted"/>
<reference evidence="1 2" key="1">
    <citation type="submission" date="2015-10" db="EMBL/GenBank/DDBJ databases">
        <title>Candidatus Desulfofervidus auxilii, a hydrogenotrophic sulfate-reducing bacterium involved in the thermophilic anaerobic oxidation of methane.</title>
        <authorList>
            <person name="Krukenberg V."/>
            <person name="Richter M."/>
            <person name="Wegener G."/>
        </authorList>
    </citation>
    <scope>NUCLEOTIDE SEQUENCE [LARGE SCALE GENOMIC DNA]</scope>
    <source>
        <strain evidence="1 2">HS1</strain>
    </source>
</reference>
<dbReference type="KEGG" id="daw:HS1_002220"/>
<keyword evidence="2" id="KW-1185">Reference proteome</keyword>
<name>A0A7U4QMG5_DESA2</name>
<dbReference type="AlphaFoldDB" id="A0A7U4QMG5"/>
<evidence type="ECO:0000313" key="2">
    <source>
        <dbReference type="Proteomes" id="UP000070560"/>
    </source>
</evidence>
<gene>
    <name evidence="1" type="ORF">HS1_002220</name>
</gene>
<sequence length="64" mass="7795">MKIESYSINFDESKWSFALDSIYKDIKINYTRKEEYSFDSNYKEDNLRVSMEKDKIEHITIRST</sequence>
<evidence type="ECO:0000313" key="1">
    <source>
        <dbReference type="EMBL" id="AMM42006.1"/>
    </source>
</evidence>
<accession>A0A7U4QMG5</accession>
<dbReference type="RefSeq" id="WP_066065433.1">
    <property type="nucleotide sequence ID" value="NZ_CP013015.1"/>
</dbReference>
<protein>
    <submittedName>
        <fullName evidence="1">Uncharacterized protein</fullName>
    </submittedName>
</protein>
<dbReference type="Proteomes" id="UP000070560">
    <property type="component" value="Chromosome"/>
</dbReference>
<dbReference type="EMBL" id="CP013015">
    <property type="protein sequence ID" value="AMM42006.1"/>
    <property type="molecule type" value="Genomic_DNA"/>
</dbReference>
<organism evidence="1 2">
    <name type="scientific">Desulfofervidus auxilii</name>
    <dbReference type="NCBI Taxonomy" id="1621989"/>
    <lineage>
        <taxon>Bacteria</taxon>
        <taxon>Pseudomonadati</taxon>
        <taxon>Thermodesulfobacteriota</taxon>
        <taxon>Candidatus Desulfofervidia</taxon>
        <taxon>Candidatus Desulfofervidales</taxon>
        <taxon>Candidatus Desulfofervidaceae</taxon>
        <taxon>Candidatus Desulfofervidus</taxon>
    </lineage>
</organism>